<comment type="caution">
    <text evidence="2">The sequence shown here is derived from an EMBL/GenBank/DDBJ whole genome shotgun (WGS) entry which is preliminary data.</text>
</comment>
<sequence>MAEIDPSIASHDASRAALGAERGRHPSPSEAGSDALRGPERSAQGDGLERGSPAADGVGSSAAEVSAAPQSSATGSQPQDSEAARALAAQTRERILEQPEQAAGSAMGETSQEPAATRMSRAIEALS</sequence>
<evidence type="ECO:0000313" key="2">
    <source>
        <dbReference type="EMBL" id="MBK1726931.1"/>
    </source>
</evidence>
<keyword evidence="3" id="KW-1185">Reference proteome</keyword>
<evidence type="ECO:0000313" key="3">
    <source>
        <dbReference type="Proteomes" id="UP000738126"/>
    </source>
</evidence>
<gene>
    <name evidence="2" type="ORF">CKO13_07830</name>
</gene>
<feature type="region of interest" description="Disordered" evidence="1">
    <location>
        <begin position="1"/>
        <end position="127"/>
    </location>
</feature>
<dbReference type="Proteomes" id="UP000738126">
    <property type="component" value="Unassembled WGS sequence"/>
</dbReference>
<name>A0ABS1E5A5_9GAMM</name>
<dbReference type="RefSeq" id="WP_200259172.1">
    <property type="nucleotide sequence ID" value="NZ_NRSH01000080.1"/>
</dbReference>
<dbReference type="EMBL" id="NRSH01000080">
    <property type="protein sequence ID" value="MBK1726931.1"/>
    <property type="molecule type" value="Genomic_DNA"/>
</dbReference>
<accession>A0ABS1E5A5</accession>
<organism evidence="2 3">
    <name type="scientific">Halorhodospira neutriphila</name>
    <dbReference type="NCBI Taxonomy" id="168379"/>
    <lineage>
        <taxon>Bacteria</taxon>
        <taxon>Pseudomonadati</taxon>
        <taxon>Pseudomonadota</taxon>
        <taxon>Gammaproteobacteria</taxon>
        <taxon>Chromatiales</taxon>
        <taxon>Ectothiorhodospiraceae</taxon>
        <taxon>Halorhodospira</taxon>
    </lineage>
</organism>
<evidence type="ECO:0000256" key="1">
    <source>
        <dbReference type="SAM" id="MobiDB-lite"/>
    </source>
</evidence>
<feature type="compositionally biased region" description="Polar residues" evidence="1">
    <location>
        <begin position="69"/>
        <end position="80"/>
    </location>
</feature>
<reference evidence="2 3" key="1">
    <citation type="journal article" date="2020" name="Microorganisms">
        <title>Osmotic Adaptation and Compatible Solute Biosynthesis of Phototrophic Bacteria as Revealed from Genome Analyses.</title>
        <authorList>
            <person name="Imhoff J.F."/>
            <person name="Rahn T."/>
            <person name="Kunzel S."/>
            <person name="Keller A."/>
            <person name="Neulinger S.C."/>
        </authorList>
    </citation>
    <scope>NUCLEOTIDE SEQUENCE [LARGE SCALE GENOMIC DNA]</scope>
    <source>
        <strain evidence="2 3">DSM 15116</strain>
    </source>
</reference>
<protein>
    <submittedName>
        <fullName evidence="2">Uncharacterized protein</fullName>
    </submittedName>
</protein>
<feature type="compositionally biased region" description="Low complexity" evidence="1">
    <location>
        <begin position="54"/>
        <end position="68"/>
    </location>
</feature>
<proteinExistence type="predicted"/>